<dbReference type="GeneID" id="37023954"/>
<evidence type="ECO:0000313" key="4">
    <source>
        <dbReference type="Proteomes" id="UP000245771"/>
    </source>
</evidence>
<dbReference type="STRING" id="1280837.A0A316VAN2"/>
<dbReference type="AlphaFoldDB" id="A0A316VAN2"/>
<dbReference type="InterPro" id="IPR017853">
    <property type="entry name" value="GH"/>
</dbReference>
<sequence>MKNSLVCLLASLLLVDQAFAVSKRGIAWPWFEKYPVSDFYANGRVGWVYDYEHYRPTGGNVPNGMEFDVMQRVNDGSIGQLAQAAAQNGPYVLGFNEPDNAGQANLSPQEAANLWRQYFEPLRAKGKKLVAPAITSSSNQGQGLSWLDQFIEACSGCHFDAYAFHPYAPDAAAVKGSVDYFIKYKNGKYTPAWITEFGRSPETVFAGGGADFLRSVIQYLDGESKVERYAYLARFDPNSVNGERDLQNADGSKTSLGNVYVS</sequence>
<dbReference type="RefSeq" id="XP_025354854.1">
    <property type="nucleotide sequence ID" value="XM_025502173.1"/>
</dbReference>
<feature type="domain" description="Asl1-like glycosyl hydrolase catalytic" evidence="2">
    <location>
        <begin position="25"/>
        <end position="260"/>
    </location>
</feature>
<dbReference type="PANTHER" id="PTHR34154">
    <property type="entry name" value="ALKALI-SENSITIVE LINKAGE PROTEIN 1"/>
    <property type="match status" value="1"/>
</dbReference>
<dbReference type="InterPro" id="IPR024655">
    <property type="entry name" value="Asl1_glyco_hydro_catalytic"/>
</dbReference>
<dbReference type="Pfam" id="PF11790">
    <property type="entry name" value="Glyco_hydro_cc"/>
    <property type="match status" value="1"/>
</dbReference>
<dbReference type="InterPro" id="IPR053183">
    <property type="entry name" value="ASL1"/>
</dbReference>
<accession>A0A316VAN2</accession>
<gene>
    <name evidence="3" type="ORF">FA14DRAFT_31654</name>
</gene>
<evidence type="ECO:0000313" key="3">
    <source>
        <dbReference type="EMBL" id="PWN34552.1"/>
    </source>
</evidence>
<dbReference type="SUPFAM" id="SSF51445">
    <property type="entry name" value="(Trans)glycosidases"/>
    <property type="match status" value="1"/>
</dbReference>
<reference evidence="3 4" key="1">
    <citation type="journal article" date="2018" name="Mol. Biol. Evol.">
        <title>Broad Genomic Sampling Reveals a Smut Pathogenic Ancestry of the Fungal Clade Ustilaginomycotina.</title>
        <authorList>
            <person name="Kijpornyongpan T."/>
            <person name="Mondo S.J."/>
            <person name="Barry K."/>
            <person name="Sandor L."/>
            <person name="Lee J."/>
            <person name="Lipzen A."/>
            <person name="Pangilinan J."/>
            <person name="LaButti K."/>
            <person name="Hainaut M."/>
            <person name="Henrissat B."/>
            <person name="Grigoriev I.V."/>
            <person name="Spatafora J.W."/>
            <person name="Aime M.C."/>
        </authorList>
    </citation>
    <scope>NUCLEOTIDE SEQUENCE [LARGE SCALE GENOMIC DNA]</scope>
    <source>
        <strain evidence="3 4">MCA 3882</strain>
    </source>
</reference>
<dbReference type="Proteomes" id="UP000245771">
    <property type="component" value="Unassembled WGS sequence"/>
</dbReference>
<dbReference type="EMBL" id="KZ819603">
    <property type="protein sequence ID" value="PWN34552.1"/>
    <property type="molecule type" value="Genomic_DNA"/>
</dbReference>
<organism evidence="3 4">
    <name type="scientific">Meira miltonrushii</name>
    <dbReference type="NCBI Taxonomy" id="1280837"/>
    <lineage>
        <taxon>Eukaryota</taxon>
        <taxon>Fungi</taxon>
        <taxon>Dikarya</taxon>
        <taxon>Basidiomycota</taxon>
        <taxon>Ustilaginomycotina</taxon>
        <taxon>Exobasidiomycetes</taxon>
        <taxon>Exobasidiales</taxon>
        <taxon>Brachybasidiaceae</taxon>
        <taxon>Meira</taxon>
    </lineage>
</organism>
<protein>
    <recommendedName>
        <fullName evidence="2">Asl1-like glycosyl hydrolase catalytic domain-containing protein</fullName>
    </recommendedName>
</protein>
<proteinExistence type="predicted"/>
<name>A0A316VAN2_9BASI</name>
<dbReference type="GO" id="GO:0071966">
    <property type="term" value="P:fungal-type cell wall polysaccharide metabolic process"/>
    <property type="evidence" value="ECO:0007669"/>
    <property type="project" value="TreeGrafter"/>
</dbReference>
<dbReference type="GO" id="GO:0009277">
    <property type="term" value="C:fungal-type cell wall"/>
    <property type="evidence" value="ECO:0007669"/>
    <property type="project" value="TreeGrafter"/>
</dbReference>
<dbReference type="PANTHER" id="PTHR34154:SF3">
    <property type="entry name" value="ALKALI-SENSITIVE LINKAGE PROTEIN 1"/>
    <property type="match status" value="1"/>
</dbReference>
<dbReference type="Gene3D" id="3.20.20.80">
    <property type="entry name" value="Glycosidases"/>
    <property type="match status" value="1"/>
</dbReference>
<evidence type="ECO:0000259" key="2">
    <source>
        <dbReference type="Pfam" id="PF11790"/>
    </source>
</evidence>
<dbReference type="OrthoDB" id="5959761at2759"/>
<feature type="signal peptide" evidence="1">
    <location>
        <begin position="1"/>
        <end position="20"/>
    </location>
</feature>
<keyword evidence="4" id="KW-1185">Reference proteome</keyword>
<feature type="chain" id="PRO_5016331149" description="Asl1-like glycosyl hydrolase catalytic domain-containing protein" evidence="1">
    <location>
        <begin position="21"/>
        <end position="262"/>
    </location>
</feature>
<keyword evidence="1" id="KW-0732">Signal</keyword>
<evidence type="ECO:0000256" key="1">
    <source>
        <dbReference type="SAM" id="SignalP"/>
    </source>
</evidence>
<dbReference type="InParanoid" id="A0A316VAN2"/>